<dbReference type="PANTHER" id="PTHR35794:SF2">
    <property type="entry name" value="CELL DIVISION PROTEIN DIVIVA"/>
    <property type="match status" value="1"/>
</dbReference>
<dbReference type="PANTHER" id="PTHR35794">
    <property type="entry name" value="CELL DIVISION PROTEIN DIVIVA"/>
    <property type="match status" value="1"/>
</dbReference>
<evidence type="ECO:0000256" key="3">
    <source>
        <dbReference type="ARBA" id="ARBA00022490"/>
    </source>
</evidence>
<dbReference type="GO" id="GO:0051301">
    <property type="term" value="P:cell division"/>
    <property type="evidence" value="ECO:0007669"/>
    <property type="project" value="UniProtKB-KW"/>
</dbReference>
<keyword evidence="5" id="KW-0175">Coiled coil</keyword>
<protein>
    <submittedName>
        <fullName evidence="7">Cell division initiation protein</fullName>
    </submittedName>
</protein>
<organism evidence="7 8">
    <name type="scientific">Secundilactobacillus oryzae JCM 18671</name>
    <dbReference type="NCBI Taxonomy" id="1291743"/>
    <lineage>
        <taxon>Bacteria</taxon>
        <taxon>Bacillati</taxon>
        <taxon>Bacillota</taxon>
        <taxon>Bacilli</taxon>
        <taxon>Lactobacillales</taxon>
        <taxon>Lactobacillaceae</taxon>
        <taxon>Secundilactobacillus</taxon>
    </lineage>
</organism>
<gene>
    <name evidence="7" type="ORF">LOSG293_030310</name>
</gene>
<comment type="caution">
    <text evidence="7">The sequence shown here is derived from an EMBL/GenBank/DDBJ whole genome shotgun (WGS) entry which is preliminary data.</text>
</comment>
<evidence type="ECO:0000313" key="8">
    <source>
        <dbReference type="Proteomes" id="UP000028700"/>
    </source>
</evidence>
<evidence type="ECO:0000256" key="2">
    <source>
        <dbReference type="ARBA" id="ARBA00009008"/>
    </source>
</evidence>
<evidence type="ECO:0000256" key="1">
    <source>
        <dbReference type="ARBA" id="ARBA00004496"/>
    </source>
</evidence>
<dbReference type="InterPro" id="IPR007793">
    <property type="entry name" value="DivIVA_fam"/>
</dbReference>
<reference evidence="7" key="1">
    <citation type="journal article" date="2014" name="Genome Announc.">
        <title>Draft Genome Sequence of Lactobacillus oryzae Strain SG293T.</title>
        <authorList>
            <person name="Tanizawa Y."/>
            <person name="Fujisawa T."/>
            <person name="Mochizuki T."/>
            <person name="Kaminuma E."/>
            <person name="Nakamura Y."/>
            <person name="Tohno M."/>
        </authorList>
    </citation>
    <scope>NUCLEOTIDE SEQUENCE [LARGE SCALE GENOMIC DNA]</scope>
    <source>
        <strain evidence="7">SG293</strain>
    </source>
</reference>
<evidence type="ECO:0000313" key="7">
    <source>
        <dbReference type="EMBL" id="GAK47192.1"/>
    </source>
</evidence>
<evidence type="ECO:0000256" key="5">
    <source>
        <dbReference type="ARBA" id="ARBA00023054"/>
    </source>
</evidence>
<dbReference type="eggNOG" id="COG3599">
    <property type="taxonomic scope" value="Bacteria"/>
</dbReference>
<sequence length="235" mass="26601">MVLSPMDIHDKEFSTKMRGYNIDEVNDFLDQVIKDYQITLKENKELTEKLTASDEKLKYFNDLKDSLNQSIIVAQEAADKVRGNSQREAEIITQEAQKQASDIVTEATEKANDILDKAARQAEKLAVETDDLKKSTRVFRQRLQVMLESQLEVTKGEDWDKLLQEGEPTSYSEIRKLMQDDLDSDQNASVDSEDTEILDADQQVAADADSQTVVIFPEDDGAATKDQAFNQSNNK</sequence>
<dbReference type="Gene3D" id="6.10.250.660">
    <property type="match status" value="1"/>
</dbReference>
<dbReference type="NCBIfam" id="TIGR03544">
    <property type="entry name" value="DivI1A_domain"/>
    <property type="match status" value="1"/>
</dbReference>
<dbReference type="EMBL" id="BBJM01000003">
    <property type="protein sequence ID" value="GAK47192.1"/>
    <property type="molecule type" value="Genomic_DNA"/>
</dbReference>
<keyword evidence="3" id="KW-0963">Cytoplasm</keyword>
<dbReference type="STRING" id="1291743.LOSG293_030310"/>
<keyword evidence="6" id="KW-0131">Cell cycle</keyword>
<keyword evidence="8" id="KW-1185">Reference proteome</keyword>
<dbReference type="RefSeq" id="WP_034526181.1">
    <property type="nucleotide sequence ID" value="NZ_BBAZ01000003.1"/>
</dbReference>
<dbReference type="Pfam" id="PF05103">
    <property type="entry name" value="DivIVA"/>
    <property type="match status" value="1"/>
</dbReference>
<dbReference type="InterPro" id="IPR019933">
    <property type="entry name" value="DivIVA_domain"/>
</dbReference>
<accession>A0A081BGM4</accession>
<dbReference type="Proteomes" id="UP000028700">
    <property type="component" value="Unassembled WGS sequence"/>
</dbReference>
<comment type="subcellular location">
    <subcellularLocation>
        <location evidence="1">Cytoplasm</location>
    </subcellularLocation>
</comment>
<dbReference type="GO" id="GO:0005737">
    <property type="term" value="C:cytoplasm"/>
    <property type="evidence" value="ECO:0007669"/>
    <property type="project" value="UniProtKB-SubCell"/>
</dbReference>
<evidence type="ECO:0000256" key="4">
    <source>
        <dbReference type="ARBA" id="ARBA00022618"/>
    </source>
</evidence>
<evidence type="ECO:0000256" key="6">
    <source>
        <dbReference type="ARBA" id="ARBA00023306"/>
    </source>
</evidence>
<comment type="similarity">
    <text evidence="2">Belongs to the DivIVA family.</text>
</comment>
<keyword evidence="4 7" id="KW-0132">Cell division</keyword>
<name>A0A081BGM4_9LACO</name>
<dbReference type="OrthoDB" id="9815492at2"/>
<dbReference type="AlphaFoldDB" id="A0A081BGM4"/>
<proteinExistence type="inferred from homology"/>